<dbReference type="EC" id="2.7.13.3" evidence="3"/>
<evidence type="ECO:0000256" key="3">
    <source>
        <dbReference type="ARBA" id="ARBA00012438"/>
    </source>
</evidence>
<name>A0A5D6W0I4_9FIRM</name>
<dbReference type="CDD" id="cd00075">
    <property type="entry name" value="HATPase"/>
    <property type="match status" value="1"/>
</dbReference>
<feature type="domain" description="Histidine kinase" evidence="10">
    <location>
        <begin position="476"/>
        <end position="699"/>
    </location>
</feature>
<comment type="subcellular location">
    <subcellularLocation>
        <location evidence="2">Membrane</location>
    </subcellularLocation>
</comment>
<dbReference type="PROSITE" id="PS50110">
    <property type="entry name" value="RESPONSE_REGULATORY"/>
    <property type="match status" value="1"/>
</dbReference>
<comment type="catalytic activity">
    <reaction evidence="1">
        <text>ATP + protein L-histidine = ADP + protein N-phospho-L-histidine.</text>
        <dbReference type="EC" id="2.7.13.3"/>
    </reaction>
</comment>
<evidence type="ECO:0000256" key="7">
    <source>
        <dbReference type="ARBA" id="ARBA00023012"/>
    </source>
</evidence>
<dbReference type="Gene3D" id="1.10.287.130">
    <property type="match status" value="1"/>
</dbReference>
<dbReference type="Pfam" id="PF02518">
    <property type="entry name" value="HATPase_c"/>
    <property type="match status" value="1"/>
</dbReference>
<dbReference type="PROSITE" id="PS50109">
    <property type="entry name" value="HIS_KIN"/>
    <property type="match status" value="1"/>
</dbReference>
<protein>
    <recommendedName>
        <fullName evidence="3">histidine kinase</fullName>
        <ecNumber evidence="3">2.7.13.3</ecNumber>
    </recommendedName>
</protein>
<evidence type="ECO:0000256" key="4">
    <source>
        <dbReference type="ARBA" id="ARBA00022553"/>
    </source>
</evidence>
<dbReference type="InterPro" id="IPR001789">
    <property type="entry name" value="Sig_transdc_resp-reg_receiver"/>
</dbReference>
<dbReference type="InterPro" id="IPR036097">
    <property type="entry name" value="HisK_dim/P_sf"/>
</dbReference>
<dbReference type="SMART" id="SM00388">
    <property type="entry name" value="HisKA"/>
    <property type="match status" value="1"/>
</dbReference>
<evidence type="ECO:0000256" key="5">
    <source>
        <dbReference type="ARBA" id="ARBA00022679"/>
    </source>
</evidence>
<evidence type="ECO:0000256" key="2">
    <source>
        <dbReference type="ARBA" id="ARBA00004370"/>
    </source>
</evidence>
<evidence type="ECO:0000256" key="8">
    <source>
        <dbReference type="PROSITE-ProRule" id="PRU00169"/>
    </source>
</evidence>
<keyword evidence="13" id="KW-1185">Reference proteome</keyword>
<dbReference type="SUPFAM" id="SSF47384">
    <property type="entry name" value="Homodimeric domain of signal transducing histidine kinase"/>
    <property type="match status" value="1"/>
</dbReference>
<dbReference type="EMBL" id="VTOY01000009">
    <property type="protein sequence ID" value="TYZ21400.1"/>
    <property type="molecule type" value="Genomic_DNA"/>
</dbReference>
<keyword evidence="9" id="KW-0175">Coiled coil</keyword>
<dbReference type="SUPFAM" id="SSF55874">
    <property type="entry name" value="ATPase domain of HSP90 chaperone/DNA topoisomerase II/histidine kinase"/>
    <property type="match status" value="1"/>
</dbReference>
<feature type="coiled-coil region" evidence="9">
    <location>
        <begin position="418"/>
        <end position="469"/>
    </location>
</feature>
<dbReference type="CDD" id="cd00082">
    <property type="entry name" value="HisKA"/>
    <property type="match status" value="1"/>
</dbReference>
<dbReference type="FunFam" id="3.30.565.10:FF:000006">
    <property type="entry name" value="Sensor histidine kinase WalK"/>
    <property type="match status" value="1"/>
</dbReference>
<evidence type="ECO:0000259" key="10">
    <source>
        <dbReference type="PROSITE" id="PS50109"/>
    </source>
</evidence>
<dbReference type="InterPro" id="IPR005467">
    <property type="entry name" value="His_kinase_dom"/>
</dbReference>
<keyword evidence="5" id="KW-0808">Transferase</keyword>
<dbReference type="RefSeq" id="WP_149171911.1">
    <property type="nucleotide sequence ID" value="NZ_VTOY01000009.1"/>
</dbReference>
<accession>A0A5D6W0I4</accession>
<dbReference type="InterPro" id="IPR003661">
    <property type="entry name" value="HisK_dim/P_dom"/>
</dbReference>
<dbReference type="Pfam" id="PF00512">
    <property type="entry name" value="HisKA"/>
    <property type="match status" value="1"/>
</dbReference>
<dbReference type="CDD" id="cd17546">
    <property type="entry name" value="REC_hyHK_CKI1_RcsC-like"/>
    <property type="match status" value="1"/>
</dbReference>
<proteinExistence type="predicted"/>
<keyword evidence="7" id="KW-0902">Two-component regulatory system</keyword>
<organism evidence="12 13">
    <name type="scientific">Selenomonas ruminis</name>
    <dbReference type="NCBI Taxonomy" id="2593411"/>
    <lineage>
        <taxon>Bacteria</taxon>
        <taxon>Bacillati</taxon>
        <taxon>Bacillota</taxon>
        <taxon>Negativicutes</taxon>
        <taxon>Selenomonadales</taxon>
        <taxon>Selenomonadaceae</taxon>
        <taxon>Selenomonas</taxon>
    </lineage>
</organism>
<feature type="modified residue" description="4-aspartylphosphate" evidence="8">
    <location>
        <position position="774"/>
    </location>
</feature>
<dbReference type="Gene3D" id="3.30.565.10">
    <property type="entry name" value="Histidine kinase-like ATPase, C-terminal domain"/>
    <property type="match status" value="1"/>
</dbReference>
<keyword evidence="6" id="KW-0418">Kinase</keyword>
<reference evidence="12 13" key="1">
    <citation type="submission" date="2019-08" db="EMBL/GenBank/DDBJ databases">
        <title>Selenomonas sp. mPRGC5 and Selenomonas sp. mPRGC8 isolated from ruminal fluid of dairy goat (Capra hircus).</title>
        <authorList>
            <person name="Poothong S."/>
            <person name="Nuengjamnong C."/>
            <person name="Tanasupawat S."/>
        </authorList>
    </citation>
    <scope>NUCLEOTIDE SEQUENCE [LARGE SCALE GENOMIC DNA]</scope>
    <source>
        <strain evidence="13">mPRGC5</strain>
    </source>
</reference>
<dbReference type="OrthoDB" id="9805486at2"/>
<dbReference type="Pfam" id="PF08495">
    <property type="entry name" value="FIST"/>
    <property type="match status" value="1"/>
</dbReference>
<comment type="caution">
    <text evidence="12">The sequence shown here is derived from an EMBL/GenBank/DDBJ whole genome shotgun (WGS) entry which is preliminary data.</text>
</comment>
<dbReference type="PRINTS" id="PR00344">
    <property type="entry name" value="BCTRLSENSOR"/>
</dbReference>
<dbReference type="SMART" id="SM00387">
    <property type="entry name" value="HATPase_c"/>
    <property type="match status" value="1"/>
</dbReference>
<dbReference type="Pfam" id="PF00072">
    <property type="entry name" value="Response_reg"/>
    <property type="match status" value="1"/>
</dbReference>
<dbReference type="InterPro" id="IPR019494">
    <property type="entry name" value="FIST_C"/>
</dbReference>
<sequence>MKLLAYNIDDLKKLDSCLEQFRFECPEQVSAILCMVITSLNEPREIAAMTARIKEVLPDVQVCGNTTSCEIDNARVHHHSHEICFYVFESSAVELCFYDGHKEDLAAAASAVVAKVKAVEPAAMGMIITMKSLNGAADIFRNLRHLPPDVPMFGGAADAYADKIDNVKTTPTHVFTDQGCTDYGFFVMLFYGEDLHLHIDSYLGWRALGNEVTVTELESDISVLKVNDVTVADFYKKYIGVAPGPNFFTSIMPFPLMLNRGGHDIARIPIGYGETGSVLFTSSINAGEAVRLAYGDPMEILNQSHQAQLKVQQFGPEGILLIPCCVRQMYLKDDFQLELTPFGDIAPTVGFASYGEIQRFDDCEEPQLLNGAMLIVAFREGGRESVGAGNKWLDQSEHIFKDDRITLVSGLAHFVSVTTGLEEENRKLEESLTRQKLQLQKIRELNKLLKEQQEHLEKAKEKAEAANQAKTTFLFNMSHDIRTPLNAIIGFTELEERHPEAVDVNREYRKKVKLASHQLLDILNNVLEMARIESKQIVIEEELTNAREFFDSWVSVFEGEMRKKNLSFKTSYEVEHPYLYFDRTHVMELLMNILSNSVKYTANDGEIFAGVRELPGAKPGECIVETTVRDNGIGMSEKFQAQIFEQFSRERNSSQSGIQGTGLGMAIVKRIVEMMNGTISIKSKLGEGTEIIICLPHHIGEEPEGQEVPENPETEFNFAGKRILLVEDNDLNAEIAEELLAACGVKVERACDGVECVNMVTKARAGYYDLILMDIQMPNMNGYKATQKIRRLDDPDKAKIMILAMTANAFKEDQQDAINAGMDGHIAKPIDIHKMFQTIKQALSQKI</sequence>
<keyword evidence="4 8" id="KW-0597">Phosphoprotein</keyword>
<dbReference type="Proteomes" id="UP000323646">
    <property type="component" value="Unassembled WGS sequence"/>
</dbReference>
<dbReference type="InterPro" id="IPR013702">
    <property type="entry name" value="FIST_domain_N"/>
</dbReference>
<dbReference type="AlphaFoldDB" id="A0A5D6W0I4"/>
<dbReference type="InterPro" id="IPR004358">
    <property type="entry name" value="Sig_transdc_His_kin-like_C"/>
</dbReference>
<dbReference type="InterPro" id="IPR011006">
    <property type="entry name" value="CheY-like_superfamily"/>
</dbReference>
<feature type="domain" description="Response regulatory" evidence="11">
    <location>
        <begin position="722"/>
        <end position="843"/>
    </location>
</feature>
<dbReference type="PANTHER" id="PTHR45339">
    <property type="entry name" value="HYBRID SIGNAL TRANSDUCTION HISTIDINE KINASE J"/>
    <property type="match status" value="1"/>
</dbReference>
<dbReference type="InterPro" id="IPR003594">
    <property type="entry name" value="HATPase_dom"/>
</dbReference>
<gene>
    <name evidence="12" type="ORF">FZ040_10320</name>
</gene>
<evidence type="ECO:0000256" key="1">
    <source>
        <dbReference type="ARBA" id="ARBA00000085"/>
    </source>
</evidence>
<evidence type="ECO:0000256" key="6">
    <source>
        <dbReference type="ARBA" id="ARBA00022777"/>
    </source>
</evidence>
<evidence type="ECO:0000313" key="12">
    <source>
        <dbReference type="EMBL" id="TYZ21400.1"/>
    </source>
</evidence>
<dbReference type="Gene3D" id="3.40.50.2300">
    <property type="match status" value="1"/>
</dbReference>
<dbReference type="SMART" id="SM01204">
    <property type="entry name" value="FIST_C"/>
    <property type="match status" value="1"/>
</dbReference>
<dbReference type="Pfam" id="PF10442">
    <property type="entry name" value="FIST_C"/>
    <property type="match status" value="1"/>
</dbReference>
<dbReference type="GO" id="GO:0016020">
    <property type="term" value="C:membrane"/>
    <property type="evidence" value="ECO:0007669"/>
    <property type="project" value="UniProtKB-SubCell"/>
</dbReference>
<dbReference type="InterPro" id="IPR036890">
    <property type="entry name" value="HATPase_C_sf"/>
</dbReference>
<dbReference type="SUPFAM" id="SSF52172">
    <property type="entry name" value="CheY-like"/>
    <property type="match status" value="1"/>
</dbReference>
<evidence type="ECO:0000313" key="13">
    <source>
        <dbReference type="Proteomes" id="UP000323646"/>
    </source>
</evidence>
<evidence type="ECO:0000256" key="9">
    <source>
        <dbReference type="SAM" id="Coils"/>
    </source>
</evidence>
<dbReference type="PANTHER" id="PTHR45339:SF5">
    <property type="entry name" value="HISTIDINE KINASE"/>
    <property type="match status" value="1"/>
</dbReference>
<evidence type="ECO:0000259" key="11">
    <source>
        <dbReference type="PROSITE" id="PS50110"/>
    </source>
</evidence>
<dbReference type="GO" id="GO:0000155">
    <property type="term" value="F:phosphorelay sensor kinase activity"/>
    <property type="evidence" value="ECO:0007669"/>
    <property type="project" value="InterPro"/>
</dbReference>
<dbReference type="SMART" id="SM00448">
    <property type="entry name" value="REC"/>
    <property type="match status" value="1"/>
</dbReference>